<keyword evidence="1" id="KW-0472">Membrane</keyword>
<dbReference type="Gene3D" id="3.30.70.60">
    <property type="match status" value="1"/>
</dbReference>
<reference evidence="2 3" key="1">
    <citation type="submission" date="2017-01" db="EMBL/GenBank/DDBJ databases">
        <title>Novel large sulfur bacteria in the metagenomes of groundwater-fed chemosynthetic microbial mats in the Lake Huron basin.</title>
        <authorList>
            <person name="Sharrar A.M."/>
            <person name="Flood B.E."/>
            <person name="Bailey J.V."/>
            <person name="Jones D.S."/>
            <person name="Biddanda B."/>
            <person name="Ruberg S.A."/>
            <person name="Marcus D.N."/>
            <person name="Dick G.J."/>
        </authorList>
    </citation>
    <scope>NUCLEOTIDE SEQUENCE [LARGE SCALE GENOMIC DNA]</scope>
    <source>
        <strain evidence="2">A7</strain>
    </source>
</reference>
<dbReference type="AlphaFoldDB" id="A0A1W9KQW6"/>
<keyword evidence="1" id="KW-0812">Transmembrane</keyword>
<comment type="caution">
    <text evidence="2">The sequence shown here is derived from an EMBL/GenBank/DDBJ whole genome shotgun (WGS) entry which is preliminary data.</text>
</comment>
<evidence type="ECO:0000313" key="2">
    <source>
        <dbReference type="EMBL" id="OQW86634.1"/>
    </source>
</evidence>
<dbReference type="Proteomes" id="UP000192505">
    <property type="component" value="Unassembled WGS sequence"/>
</dbReference>
<accession>A0A1W9KQW6</accession>
<dbReference type="InterPro" id="IPR014717">
    <property type="entry name" value="Transl_elong_EF1B/ribsomal_bS6"/>
</dbReference>
<gene>
    <name evidence="2" type="ORF">BWK72_16230</name>
</gene>
<evidence type="ECO:0008006" key="4">
    <source>
        <dbReference type="Google" id="ProtNLM"/>
    </source>
</evidence>
<feature type="transmembrane region" description="Helical" evidence="1">
    <location>
        <begin position="20"/>
        <end position="39"/>
    </location>
</feature>
<dbReference type="EMBL" id="MTEI01000014">
    <property type="protein sequence ID" value="OQW86634.1"/>
    <property type="molecule type" value="Genomic_DNA"/>
</dbReference>
<evidence type="ECO:0000256" key="1">
    <source>
        <dbReference type="SAM" id="Phobius"/>
    </source>
</evidence>
<keyword evidence="1" id="KW-1133">Transmembrane helix</keyword>
<proteinExistence type="predicted"/>
<evidence type="ECO:0000313" key="3">
    <source>
        <dbReference type="Proteomes" id="UP000192505"/>
    </source>
</evidence>
<organism evidence="2 3">
    <name type="scientific">Rhodoferax ferrireducens</name>
    <dbReference type="NCBI Taxonomy" id="192843"/>
    <lineage>
        <taxon>Bacteria</taxon>
        <taxon>Pseudomonadati</taxon>
        <taxon>Pseudomonadota</taxon>
        <taxon>Betaproteobacteria</taxon>
        <taxon>Burkholderiales</taxon>
        <taxon>Comamonadaceae</taxon>
        <taxon>Rhodoferax</taxon>
    </lineage>
</organism>
<name>A0A1W9KQW6_9BURK</name>
<protein>
    <recommendedName>
        <fullName evidence="4">Transmembrane protein</fullName>
    </recommendedName>
</protein>
<sequence length="180" mass="19849">MTPQHMVAWLRYQLHRHGWPAVVGLVLIIGAVGLQFAGVEQARTRVAELRAEAVAQRQRQAQQPDPGETADKRLAAFYDSLPNADGALEAIETIHRSAGENGVKLATGEYRLVRQGSTKLQRYQINLPARASYPHLRAWLADVMNAVPTAALSDISFQREDIGSDTVEASVRLTLFLRAP</sequence>